<accession>A0A9W8MV93</accession>
<proteinExistence type="predicted"/>
<gene>
    <name evidence="2" type="ORF">NLJ89_g3674</name>
</gene>
<dbReference type="AlphaFoldDB" id="A0A9W8MV93"/>
<dbReference type="Proteomes" id="UP001148786">
    <property type="component" value="Unassembled WGS sequence"/>
</dbReference>
<keyword evidence="3" id="KW-1185">Reference proteome</keyword>
<organism evidence="2 3">
    <name type="scientific">Agrocybe chaxingu</name>
    <dbReference type="NCBI Taxonomy" id="84603"/>
    <lineage>
        <taxon>Eukaryota</taxon>
        <taxon>Fungi</taxon>
        <taxon>Dikarya</taxon>
        <taxon>Basidiomycota</taxon>
        <taxon>Agaricomycotina</taxon>
        <taxon>Agaricomycetes</taxon>
        <taxon>Agaricomycetidae</taxon>
        <taxon>Agaricales</taxon>
        <taxon>Agaricineae</taxon>
        <taxon>Strophariaceae</taxon>
        <taxon>Agrocybe</taxon>
    </lineage>
</organism>
<dbReference type="EMBL" id="JANKHO010000276">
    <property type="protein sequence ID" value="KAJ3512164.1"/>
    <property type="molecule type" value="Genomic_DNA"/>
</dbReference>
<evidence type="ECO:0000256" key="1">
    <source>
        <dbReference type="SAM" id="MobiDB-lite"/>
    </source>
</evidence>
<name>A0A9W8MV93_9AGAR</name>
<feature type="region of interest" description="Disordered" evidence="1">
    <location>
        <begin position="1"/>
        <end position="70"/>
    </location>
</feature>
<feature type="compositionally biased region" description="Gly residues" evidence="1">
    <location>
        <begin position="37"/>
        <end position="47"/>
    </location>
</feature>
<comment type="caution">
    <text evidence="2">The sequence shown here is derived from an EMBL/GenBank/DDBJ whole genome shotgun (WGS) entry which is preliminary data.</text>
</comment>
<feature type="compositionally biased region" description="Polar residues" evidence="1">
    <location>
        <begin position="1"/>
        <end position="35"/>
    </location>
</feature>
<evidence type="ECO:0000313" key="2">
    <source>
        <dbReference type="EMBL" id="KAJ3512164.1"/>
    </source>
</evidence>
<sequence>MPFNQSGSHAQANIGTYNDVAGNQTNTTKSTSVGNIATGGGGRGGDAGPTLFGGSKTTGSGGAGGSVTFN</sequence>
<reference evidence="2" key="1">
    <citation type="submission" date="2022-07" db="EMBL/GenBank/DDBJ databases">
        <title>Genome Sequence of Agrocybe chaxingu.</title>
        <authorList>
            <person name="Buettner E."/>
        </authorList>
    </citation>
    <scope>NUCLEOTIDE SEQUENCE</scope>
    <source>
        <strain evidence="2">MP-N11</strain>
    </source>
</reference>
<feature type="compositionally biased region" description="Gly residues" evidence="1">
    <location>
        <begin position="59"/>
        <end position="70"/>
    </location>
</feature>
<protein>
    <submittedName>
        <fullName evidence="2">Uncharacterized protein</fullName>
    </submittedName>
</protein>
<dbReference type="OrthoDB" id="3263429at2759"/>
<evidence type="ECO:0000313" key="3">
    <source>
        <dbReference type="Proteomes" id="UP001148786"/>
    </source>
</evidence>